<feature type="region of interest" description="Disordered" evidence="1">
    <location>
        <begin position="58"/>
        <end position="109"/>
    </location>
</feature>
<dbReference type="SUPFAM" id="SSF50978">
    <property type="entry name" value="WD40 repeat-like"/>
    <property type="match status" value="1"/>
</dbReference>
<name>A0A9N9LC15_9HELO</name>
<dbReference type="Proteomes" id="UP000701801">
    <property type="component" value="Unassembled WGS sequence"/>
</dbReference>
<evidence type="ECO:0008006" key="4">
    <source>
        <dbReference type="Google" id="ProtNLM"/>
    </source>
</evidence>
<keyword evidence="3" id="KW-1185">Reference proteome</keyword>
<organism evidence="2 3">
    <name type="scientific">Hymenoscyphus albidus</name>
    <dbReference type="NCBI Taxonomy" id="595503"/>
    <lineage>
        <taxon>Eukaryota</taxon>
        <taxon>Fungi</taxon>
        <taxon>Dikarya</taxon>
        <taxon>Ascomycota</taxon>
        <taxon>Pezizomycotina</taxon>
        <taxon>Leotiomycetes</taxon>
        <taxon>Helotiales</taxon>
        <taxon>Helotiaceae</taxon>
        <taxon>Hymenoscyphus</taxon>
    </lineage>
</organism>
<evidence type="ECO:0000313" key="2">
    <source>
        <dbReference type="EMBL" id="CAG8971028.1"/>
    </source>
</evidence>
<accession>A0A9N9LC15</accession>
<dbReference type="EMBL" id="CAJVRM010000006">
    <property type="protein sequence ID" value="CAG8971028.1"/>
    <property type="molecule type" value="Genomic_DNA"/>
</dbReference>
<gene>
    <name evidence="2" type="ORF">HYALB_00005266</name>
</gene>
<feature type="compositionally biased region" description="Acidic residues" evidence="1">
    <location>
        <begin position="85"/>
        <end position="107"/>
    </location>
</feature>
<dbReference type="InterPro" id="IPR036322">
    <property type="entry name" value="WD40_repeat_dom_sf"/>
</dbReference>
<dbReference type="Gene3D" id="2.130.10.10">
    <property type="entry name" value="YVTN repeat-like/Quinoprotein amine dehydrogenase"/>
    <property type="match status" value="1"/>
</dbReference>
<sequence>MTGGLAKPRVAKTPRTTALSYELPHRIHTARVYPVKSSNGSTIILYGHEHGVRVVWRGGRPFKQTPPPSTQPPKTNGDTAMISLDSDDEDEKFEDKPEFEDEEDELDPLNPYPNIIQSLDLHFGIDVLQLAILPKFTLTAEGSKSRGIEPLKKKIVFTAACADNSLKFVTLPLTPPSPLSKNREEFRKCPADAYAGKGNWGETITNLTSHEKPSDGVSMTVDLNSANTSQTKSAAQIIIASSSGELTGLLRFYRVSIKAPQNSADPFQKINLAAIAKSISFNPSLSGQRANQLLVADKKGACRIYDYKELITTPDVGAGGAVLEHGTWLTSLYTQFQNLKSESTIPQTNGPHTGFGRKSILDAQWVSAGKSIIVLLADGEWGVWDIEGTGAAQSESRILLTKGVKTGSQSEFTFSGYIDVGLKTRQPKPAQTTSKFAPMTPSTRKSVDIFTSKPSNGTIRGQISVFDYPSSSPTHPPEQSIVFWLGETYTQISSLARYWATNKDPSKNSGSIFNCSSTSRMVRLEGVDLKEERCSGIEQIPNSSSTDSPSDLVVLGESRLAIVISAKQSSKDAKVLATAGRLAMAERASANIGPLDVVGIDQALARMENGNSSARVKLF</sequence>
<comment type="caution">
    <text evidence="2">The sequence shown here is derived from an EMBL/GenBank/DDBJ whole genome shotgun (WGS) entry which is preliminary data.</text>
</comment>
<dbReference type="AlphaFoldDB" id="A0A9N9LC15"/>
<reference evidence="2" key="1">
    <citation type="submission" date="2021-07" db="EMBL/GenBank/DDBJ databases">
        <authorList>
            <person name="Durling M."/>
        </authorList>
    </citation>
    <scope>NUCLEOTIDE SEQUENCE</scope>
</reference>
<evidence type="ECO:0000256" key="1">
    <source>
        <dbReference type="SAM" id="MobiDB-lite"/>
    </source>
</evidence>
<evidence type="ECO:0000313" key="3">
    <source>
        <dbReference type="Proteomes" id="UP000701801"/>
    </source>
</evidence>
<dbReference type="OrthoDB" id="5323870at2759"/>
<protein>
    <recommendedName>
        <fullName evidence="4">Nucleoporin NUP37</fullName>
    </recommendedName>
</protein>
<dbReference type="InterPro" id="IPR015943">
    <property type="entry name" value="WD40/YVTN_repeat-like_dom_sf"/>
</dbReference>
<proteinExistence type="predicted"/>